<dbReference type="AlphaFoldDB" id="A0A2L2TJE5"/>
<dbReference type="EMBL" id="LN649231">
    <property type="protein sequence ID" value="CEI70129.1"/>
    <property type="molecule type" value="Genomic_DNA"/>
</dbReference>
<name>A0A2L2TJE5_9HYPO</name>
<feature type="region of interest" description="Disordered" evidence="1">
    <location>
        <begin position="40"/>
        <end position="65"/>
    </location>
</feature>
<accession>A0A2L2TJE5</accession>
<keyword evidence="3" id="KW-1185">Reference proteome</keyword>
<protein>
    <submittedName>
        <fullName evidence="2">Uncharacterized protein</fullName>
    </submittedName>
</protein>
<evidence type="ECO:0000256" key="1">
    <source>
        <dbReference type="SAM" id="MobiDB-lite"/>
    </source>
</evidence>
<sequence length="65" mass="6682">MPHISDCNGPTAKAFKPAQPSIPILVVLALPALRRAPPERCGGRPLVQVTHDAGTSAALSTGDDP</sequence>
<dbReference type="Proteomes" id="UP000245910">
    <property type="component" value="Chromosome III"/>
</dbReference>
<organism evidence="2 3">
    <name type="scientific">Fusarium venenatum</name>
    <dbReference type="NCBI Taxonomy" id="56646"/>
    <lineage>
        <taxon>Eukaryota</taxon>
        <taxon>Fungi</taxon>
        <taxon>Dikarya</taxon>
        <taxon>Ascomycota</taxon>
        <taxon>Pezizomycotina</taxon>
        <taxon>Sordariomycetes</taxon>
        <taxon>Hypocreomycetidae</taxon>
        <taxon>Hypocreales</taxon>
        <taxon>Nectriaceae</taxon>
        <taxon>Fusarium</taxon>
    </lineage>
</organism>
<evidence type="ECO:0000313" key="3">
    <source>
        <dbReference type="Proteomes" id="UP000245910"/>
    </source>
</evidence>
<proteinExistence type="predicted"/>
<reference evidence="3" key="1">
    <citation type="submission" date="2014-10" db="EMBL/GenBank/DDBJ databases">
        <authorList>
            <person name="King R."/>
        </authorList>
    </citation>
    <scope>NUCLEOTIDE SEQUENCE [LARGE SCALE GENOMIC DNA]</scope>
    <source>
        <strain evidence="3">A3/5</strain>
    </source>
</reference>
<evidence type="ECO:0000313" key="2">
    <source>
        <dbReference type="EMBL" id="CEI70129.1"/>
    </source>
</evidence>